<dbReference type="Pfam" id="PF05962">
    <property type="entry name" value="HutD"/>
    <property type="match status" value="1"/>
</dbReference>
<keyword evidence="2" id="KW-1185">Reference proteome</keyword>
<organism evidence="1 2">
    <name type="scientific">Luteibacter flocculans</name>
    <dbReference type="NCBI Taxonomy" id="2780091"/>
    <lineage>
        <taxon>Bacteria</taxon>
        <taxon>Pseudomonadati</taxon>
        <taxon>Pseudomonadota</taxon>
        <taxon>Gammaproteobacteria</taxon>
        <taxon>Lysobacterales</taxon>
        <taxon>Rhodanobacteraceae</taxon>
        <taxon>Luteibacter</taxon>
    </lineage>
</organism>
<dbReference type="RefSeq" id="WP_250339584.1">
    <property type="nucleotide sequence ID" value="NZ_CP063231.1"/>
</dbReference>
<dbReference type="PANTHER" id="PTHR37943:SF1">
    <property type="entry name" value="PROTEIN VES"/>
    <property type="match status" value="1"/>
</dbReference>
<gene>
    <name evidence="1" type="ORF">IM816_01990</name>
</gene>
<evidence type="ECO:0000313" key="1">
    <source>
        <dbReference type="EMBL" id="URL58914.1"/>
    </source>
</evidence>
<dbReference type="InterPro" id="IPR011051">
    <property type="entry name" value="RmlC_Cupin_sf"/>
</dbReference>
<protein>
    <submittedName>
        <fullName evidence="1">HutD family protein</fullName>
    </submittedName>
</protein>
<dbReference type="EMBL" id="CP063231">
    <property type="protein sequence ID" value="URL58914.1"/>
    <property type="molecule type" value="Genomic_DNA"/>
</dbReference>
<proteinExistence type="predicted"/>
<dbReference type="InterPro" id="IPR014710">
    <property type="entry name" value="RmlC-like_jellyroll"/>
</dbReference>
<dbReference type="Proteomes" id="UP001056681">
    <property type="component" value="Chromosome"/>
</dbReference>
<dbReference type="SUPFAM" id="SSF51182">
    <property type="entry name" value="RmlC-like cupins"/>
    <property type="match status" value="1"/>
</dbReference>
<evidence type="ECO:0000313" key="2">
    <source>
        <dbReference type="Proteomes" id="UP001056681"/>
    </source>
</evidence>
<dbReference type="InterPro" id="IPR010282">
    <property type="entry name" value="Uncharacterised_HutD/Ves"/>
</dbReference>
<dbReference type="CDD" id="cd20293">
    <property type="entry name" value="cupin_HutD_N"/>
    <property type="match status" value="1"/>
</dbReference>
<sequence>MTIIRFDALKAVPWKNGLGITREIAVEPPGASMDHFLWRVSIADVDTASPFSRFPGIDRTIVLLQGDGFTMTLDGERTHALTTPCVPFAFPGEAHVEVALAGGATRDFNLMVRRGDIRGAINVMRGPGRVDTKDVALLHLAQGTARTGDTAFGIGDTVIAPLSVELDRGAVALVVKIVRPRDDRFTE</sequence>
<name>A0ABY4T7P0_9GAMM</name>
<reference evidence="1" key="1">
    <citation type="submission" date="2020-10" db="EMBL/GenBank/DDBJ databases">
        <title>Whole-genome sequence of Luteibacter sp. EIF3.</title>
        <authorList>
            <person name="Friedrich I."/>
            <person name="Hertel R."/>
            <person name="Daniel R."/>
        </authorList>
    </citation>
    <scope>NUCLEOTIDE SEQUENCE</scope>
    <source>
        <strain evidence="1">EIF3</strain>
    </source>
</reference>
<dbReference type="PANTHER" id="PTHR37943">
    <property type="entry name" value="PROTEIN VES"/>
    <property type="match status" value="1"/>
</dbReference>
<dbReference type="Gene3D" id="2.60.120.10">
    <property type="entry name" value="Jelly Rolls"/>
    <property type="match status" value="1"/>
</dbReference>
<accession>A0ABY4T7P0</accession>